<protein>
    <recommendedName>
        <fullName evidence="4">Modulator of FtsH protease</fullName>
    </recommendedName>
</protein>
<accession>A0ABV1KJA1</accession>
<gene>
    <name evidence="2" type="ORF">WIS52_28570</name>
</gene>
<keyword evidence="3" id="KW-1185">Reference proteome</keyword>
<dbReference type="Proteomes" id="UP001494902">
    <property type="component" value="Unassembled WGS sequence"/>
</dbReference>
<evidence type="ECO:0000256" key="1">
    <source>
        <dbReference type="SAM" id="Phobius"/>
    </source>
</evidence>
<evidence type="ECO:0000313" key="3">
    <source>
        <dbReference type="Proteomes" id="UP001494902"/>
    </source>
</evidence>
<sequence length="160" mass="16125">MLEPWRDFGVAVTGASAALVGLLYVAISINLRQIVGTSVLPARALLALVLLVVPLVSTILLLVPQPPVALGVELLVVACTAGPCLAHLVRPSARPAQQTVAERAAGTVLPAGLTVAGTLVAGVLLLAGYPAGVYGVVVAALAAFTGALAGTWVLLIEILR</sequence>
<reference evidence="2 3" key="1">
    <citation type="submission" date="2024-03" db="EMBL/GenBank/DDBJ databases">
        <title>Draft genome sequence of Pseudonocardia nematodicida JCM 31783.</title>
        <authorList>
            <person name="Butdee W."/>
            <person name="Duangmal K."/>
        </authorList>
    </citation>
    <scope>NUCLEOTIDE SEQUENCE [LARGE SCALE GENOMIC DNA]</scope>
    <source>
        <strain evidence="2 3">JCM 31783</strain>
    </source>
</reference>
<feature type="transmembrane region" description="Helical" evidence="1">
    <location>
        <begin position="68"/>
        <end position="88"/>
    </location>
</feature>
<proteinExistence type="predicted"/>
<name>A0ABV1KJA1_9PSEU</name>
<evidence type="ECO:0008006" key="4">
    <source>
        <dbReference type="Google" id="ProtNLM"/>
    </source>
</evidence>
<feature type="transmembrane region" description="Helical" evidence="1">
    <location>
        <begin position="43"/>
        <end position="62"/>
    </location>
</feature>
<feature type="transmembrane region" description="Helical" evidence="1">
    <location>
        <begin position="133"/>
        <end position="155"/>
    </location>
</feature>
<keyword evidence="1" id="KW-1133">Transmembrane helix</keyword>
<comment type="caution">
    <text evidence="2">The sequence shown here is derived from an EMBL/GenBank/DDBJ whole genome shotgun (WGS) entry which is preliminary data.</text>
</comment>
<dbReference type="EMBL" id="JBEDNQ010000014">
    <property type="protein sequence ID" value="MEQ3554439.1"/>
    <property type="molecule type" value="Genomic_DNA"/>
</dbReference>
<keyword evidence="1" id="KW-0812">Transmembrane</keyword>
<feature type="transmembrane region" description="Helical" evidence="1">
    <location>
        <begin position="12"/>
        <end position="31"/>
    </location>
</feature>
<dbReference type="RefSeq" id="WP_349301506.1">
    <property type="nucleotide sequence ID" value="NZ_JBEDNQ010000014.1"/>
</dbReference>
<organism evidence="2 3">
    <name type="scientific">Pseudonocardia nematodicida</name>
    <dbReference type="NCBI Taxonomy" id="1206997"/>
    <lineage>
        <taxon>Bacteria</taxon>
        <taxon>Bacillati</taxon>
        <taxon>Actinomycetota</taxon>
        <taxon>Actinomycetes</taxon>
        <taxon>Pseudonocardiales</taxon>
        <taxon>Pseudonocardiaceae</taxon>
        <taxon>Pseudonocardia</taxon>
    </lineage>
</organism>
<feature type="transmembrane region" description="Helical" evidence="1">
    <location>
        <begin position="108"/>
        <end position="127"/>
    </location>
</feature>
<evidence type="ECO:0000313" key="2">
    <source>
        <dbReference type="EMBL" id="MEQ3554439.1"/>
    </source>
</evidence>
<keyword evidence="1" id="KW-0472">Membrane</keyword>